<dbReference type="InterPro" id="IPR000823">
    <property type="entry name" value="Peroxidase_pln"/>
</dbReference>
<reference evidence="21" key="2">
    <citation type="submission" date="1997-01" db="EMBL/GenBank/DDBJ databases">
        <authorList>
            <person name="Simon P."/>
        </authorList>
    </citation>
    <scope>NUCLEOTIDE SEQUENCE</scope>
    <source>
        <tissue evidence="21">Cotyledons</tissue>
        <tissue evidence="21">Leaves</tissue>
        <tissue evidence="21">Roots</tissue>
        <tissue evidence="21">Stems</tissue>
    </source>
</reference>
<evidence type="ECO:0000256" key="13">
    <source>
        <dbReference type="ARBA" id="ARBA00023324"/>
    </source>
</evidence>
<feature type="binding site" evidence="16">
    <location>
        <position position="73"/>
    </location>
    <ligand>
        <name>Ca(2+)</name>
        <dbReference type="ChEBI" id="CHEBI:29108"/>
        <label>1</label>
    </ligand>
</feature>
<gene>
    <name evidence="21" type="primary">prxr2</name>
    <name evidence="23" type="synonym">LOC110777742</name>
</gene>
<evidence type="ECO:0000313" key="22">
    <source>
        <dbReference type="Proteomes" id="UP000813463"/>
    </source>
</evidence>
<reference evidence="23" key="4">
    <citation type="submission" date="2025-04" db="UniProtKB">
        <authorList>
            <consortium name="RefSeq"/>
        </authorList>
    </citation>
    <scope>IDENTIFICATION</scope>
</reference>
<evidence type="ECO:0000256" key="5">
    <source>
        <dbReference type="ARBA" id="ARBA00022559"/>
    </source>
</evidence>
<dbReference type="PROSITE" id="PS00436">
    <property type="entry name" value="PEROXIDASE_2"/>
    <property type="match status" value="1"/>
</dbReference>
<dbReference type="InterPro" id="IPR002016">
    <property type="entry name" value="Haem_peroxidase"/>
</dbReference>
<dbReference type="GO" id="GO:0020037">
    <property type="term" value="F:heme binding"/>
    <property type="evidence" value="ECO:0007669"/>
    <property type="project" value="UniProtKB-UniRule"/>
</dbReference>
<feature type="binding site" evidence="16">
    <location>
        <position position="70"/>
    </location>
    <ligand>
        <name>Ca(2+)</name>
        <dbReference type="ChEBI" id="CHEBI:29108"/>
        <label>1</label>
    </ligand>
</feature>
<dbReference type="PRINTS" id="PR00458">
    <property type="entry name" value="PEROXIDASE"/>
</dbReference>
<feature type="binding site" evidence="16">
    <location>
        <position position="75"/>
    </location>
    <ligand>
        <name>Ca(2+)</name>
        <dbReference type="ChEBI" id="CHEBI:29108"/>
        <label>1</label>
    </ligand>
</feature>
<dbReference type="CDD" id="cd00693">
    <property type="entry name" value="secretory_peroxidase"/>
    <property type="match status" value="1"/>
</dbReference>
<evidence type="ECO:0000256" key="3">
    <source>
        <dbReference type="ARBA" id="ARBA00012313"/>
    </source>
</evidence>
<keyword evidence="11 16" id="KW-0408">Iron</keyword>
<dbReference type="Gene3D" id="1.10.520.10">
    <property type="match status" value="1"/>
</dbReference>
<keyword evidence="6 19" id="KW-0349">Heme</keyword>
<evidence type="ECO:0000256" key="2">
    <source>
        <dbReference type="ARBA" id="ARBA00002322"/>
    </source>
</evidence>
<dbReference type="SMR" id="P93546"/>
<evidence type="ECO:0000256" key="16">
    <source>
        <dbReference type="PIRSR" id="PIRSR600823-3"/>
    </source>
</evidence>
<dbReference type="GO" id="GO:0009505">
    <property type="term" value="C:plant-type cell wall"/>
    <property type="evidence" value="ECO:0000318"/>
    <property type="project" value="GO_Central"/>
</dbReference>
<feature type="disulfide bond" evidence="18">
    <location>
        <begin position="120"/>
        <end position="322"/>
    </location>
</feature>
<dbReference type="InterPro" id="IPR019794">
    <property type="entry name" value="Peroxidases_AS"/>
</dbReference>
<feature type="binding site" evidence="16">
    <location>
        <position position="244"/>
    </location>
    <ligand>
        <name>Ca(2+)</name>
        <dbReference type="ChEBI" id="CHEBI:29108"/>
        <label>2</label>
    </ligand>
</feature>
<dbReference type="PeroxiBase" id="71">
    <property type="entry name" value="SoPrx02"/>
</dbReference>
<feature type="disulfide bond" evidence="18">
    <location>
        <begin position="36"/>
        <end position="114"/>
    </location>
</feature>
<dbReference type="Gene3D" id="1.10.420.10">
    <property type="entry name" value="Peroxidase, domain 2"/>
    <property type="match status" value="1"/>
</dbReference>
<dbReference type="PIR" id="T09162">
    <property type="entry name" value="T09162"/>
</dbReference>
<feature type="binding site" evidence="16">
    <location>
        <position position="193"/>
    </location>
    <ligand>
        <name>Ca(2+)</name>
        <dbReference type="ChEBI" id="CHEBI:29108"/>
        <label>2</label>
    </ligand>
</feature>
<dbReference type="SUPFAM" id="SSF48113">
    <property type="entry name" value="Heme-dependent peroxidases"/>
    <property type="match status" value="1"/>
</dbReference>
<feature type="active site" description="Proton acceptor" evidence="14">
    <location>
        <position position="69"/>
    </location>
</feature>
<dbReference type="GO" id="GO:0006950">
    <property type="term" value="P:response to stress"/>
    <property type="evidence" value="ECO:0000318"/>
    <property type="project" value="GO_Central"/>
</dbReference>
<accession>P93546</accession>
<keyword evidence="13 19" id="KW-0376">Hydrogen peroxide</keyword>
<feature type="binding site" evidence="16">
    <location>
        <position position="254"/>
    </location>
    <ligand>
        <name>Ca(2+)</name>
        <dbReference type="ChEBI" id="CHEBI:29108"/>
        <label>2</label>
    </ligand>
</feature>
<dbReference type="KEGG" id="soe:110777742"/>
<feature type="site" description="Transition state stabilizer" evidence="17">
    <location>
        <position position="65"/>
    </location>
</feature>
<evidence type="ECO:0000313" key="21">
    <source>
        <dbReference type="EMBL" id="CAA71489.1"/>
    </source>
</evidence>
<evidence type="ECO:0000256" key="6">
    <source>
        <dbReference type="ARBA" id="ARBA00022617"/>
    </source>
</evidence>
<feature type="binding site" description="axial binding residue" evidence="16">
    <location>
        <position position="192"/>
    </location>
    <ligand>
        <name>heme b</name>
        <dbReference type="ChEBI" id="CHEBI:60344"/>
    </ligand>
    <ligandPart>
        <name>Fe</name>
        <dbReference type="ChEBI" id="CHEBI:18248"/>
    </ligandPart>
</feature>
<dbReference type="AlphaFoldDB" id="P93546"/>
<comment type="function">
    <text evidence="2">Removal of H(2)O(2), oxidation of toxic reductants, biosynthesis and degradation of lignin, suberization, auxin catabolism, response to environmental stresses such as wounding, pathogen attack and oxidative stress. These functions might be dependent on each isozyme/isoform in each plant tissue.</text>
</comment>
<sequence length="326" mass="35454">MRISSLFSMMFLGLILVTLVGHCYGQLKVGFYEGKCGGNNVENVIYNVVKQKIKADPDTVSDLVRVSFHDCFVRGCDGSIFLDGANAEKSAPVNKGLGGLKAVDDIKAAVEKVCPGVVSCTDVLVIGARAAISLAGGKWFEVETGRRDGFVSRKNEAQASIPPPTMPVPQAIQLFASKGLNKDDFVVLLGGHTVGTAHCHSFRERLYNFRNTKKPDSTISPTLLQLLQKTCPRNSQTDNETFLDQTPNSHFKIDNGYYKQILAHNGVMEIDQNLALYPSTRCLVTGLAHNPNQFLERFGPAMVKMARIGVLTGSQGEIRKSCGSVN</sequence>
<dbReference type="InterPro" id="IPR010255">
    <property type="entry name" value="Haem_peroxidase_sf"/>
</dbReference>
<evidence type="ECO:0000256" key="11">
    <source>
        <dbReference type="ARBA" id="ARBA00023004"/>
    </source>
</evidence>
<dbReference type="Proteomes" id="UP000813463">
    <property type="component" value="Chromosome 6"/>
</dbReference>
<keyword evidence="8 19" id="KW-0732">Signal</keyword>
<feature type="binding site" evidence="15">
    <location>
        <position position="162"/>
    </location>
    <ligand>
        <name>substrate</name>
    </ligand>
</feature>
<keyword evidence="12 18" id="KW-1015">Disulfide bond</keyword>
<feature type="chain" id="PRO_5044524588" description="Peroxidase" evidence="19">
    <location>
        <begin position="26"/>
        <end position="326"/>
    </location>
</feature>
<dbReference type="FunFam" id="1.10.420.10:FF:000007">
    <property type="entry name" value="Peroxidase"/>
    <property type="match status" value="1"/>
</dbReference>
<dbReference type="GO" id="GO:0140825">
    <property type="term" value="F:lactoperoxidase activity"/>
    <property type="evidence" value="ECO:0007669"/>
    <property type="project" value="UniProtKB-EC"/>
</dbReference>
<feature type="domain" description="Plant heme peroxidase family profile" evidence="20">
    <location>
        <begin position="26"/>
        <end position="326"/>
    </location>
</feature>
<evidence type="ECO:0000256" key="12">
    <source>
        <dbReference type="ARBA" id="ARBA00023157"/>
    </source>
</evidence>
<feature type="disulfide bond" evidence="18">
    <location>
        <begin position="71"/>
        <end position="76"/>
    </location>
</feature>
<evidence type="ECO:0000256" key="17">
    <source>
        <dbReference type="PIRSR" id="PIRSR600823-4"/>
    </source>
</evidence>
<dbReference type="PRINTS" id="PR00461">
    <property type="entry name" value="PLPEROXIDASE"/>
</dbReference>
<comment type="subcellular location">
    <subcellularLocation>
        <location evidence="19">Secreted</location>
    </subcellularLocation>
</comment>
<comment type="catalytic activity">
    <reaction evidence="1 19">
        <text>2 a phenolic donor + H2O2 = 2 a phenolic radical donor + 2 H2O</text>
        <dbReference type="Rhea" id="RHEA:56136"/>
        <dbReference type="ChEBI" id="CHEBI:15377"/>
        <dbReference type="ChEBI" id="CHEBI:16240"/>
        <dbReference type="ChEBI" id="CHEBI:139520"/>
        <dbReference type="ChEBI" id="CHEBI:139521"/>
        <dbReference type="EC" id="1.11.1.7"/>
    </reaction>
</comment>
<comment type="similarity">
    <text evidence="19">Belongs to the peroxidase family. Classical plant (class III) peroxidase subfamily.</text>
</comment>
<name>P93546_SPIOL</name>
<keyword evidence="7 16" id="KW-0479">Metal-binding</keyword>
<evidence type="ECO:0000256" key="7">
    <source>
        <dbReference type="ARBA" id="ARBA00022723"/>
    </source>
</evidence>
<keyword evidence="5 19" id="KW-0575">Peroxidase</keyword>
<dbReference type="Pfam" id="PF00141">
    <property type="entry name" value="peroxidase"/>
    <property type="match status" value="1"/>
</dbReference>
<dbReference type="RefSeq" id="XP_021838020.1">
    <property type="nucleotide sequence ID" value="XM_021982328.1"/>
</dbReference>
<comment type="cofactor">
    <cofactor evidence="16 19">
        <name>Ca(2+)</name>
        <dbReference type="ChEBI" id="CHEBI:29108"/>
    </cofactor>
    <text evidence="16 19">Binds 2 calcium ions per subunit.</text>
</comment>
<evidence type="ECO:0000256" key="10">
    <source>
        <dbReference type="ARBA" id="ARBA00023002"/>
    </source>
</evidence>
<evidence type="ECO:0000256" key="1">
    <source>
        <dbReference type="ARBA" id="ARBA00000189"/>
    </source>
</evidence>
<keyword evidence="9 16" id="KW-0106">Calcium</keyword>
<dbReference type="EC" id="1.11.1.7" evidence="3 19"/>
<organism evidence="21">
    <name type="scientific">Spinacia oleracea</name>
    <name type="common">Spinach</name>
    <dbReference type="NCBI Taxonomy" id="3562"/>
    <lineage>
        <taxon>Eukaryota</taxon>
        <taxon>Viridiplantae</taxon>
        <taxon>Streptophyta</taxon>
        <taxon>Embryophyta</taxon>
        <taxon>Tracheophyta</taxon>
        <taxon>Spermatophyta</taxon>
        <taxon>Magnoliopsida</taxon>
        <taxon>eudicotyledons</taxon>
        <taxon>Gunneridae</taxon>
        <taxon>Pentapetalae</taxon>
        <taxon>Caryophyllales</taxon>
        <taxon>Chenopodiaceae</taxon>
        <taxon>Chenopodioideae</taxon>
        <taxon>Anserineae</taxon>
        <taxon>Spinacia</taxon>
    </lineage>
</organism>
<evidence type="ECO:0000256" key="14">
    <source>
        <dbReference type="PIRSR" id="PIRSR600823-1"/>
    </source>
</evidence>
<evidence type="ECO:0000256" key="19">
    <source>
        <dbReference type="RuleBase" id="RU362060"/>
    </source>
</evidence>
<feature type="binding site" evidence="16">
    <location>
        <position position="77"/>
    </location>
    <ligand>
        <name>Ca(2+)</name>
        <dbReference type="ChEBI" id="CHEBI:29108"/>
        <label>1</label>
    </ligand>
</feature>
<dbReference type="GO" id="GO:0004601">
    <property type="term" value="F:peroxidase activity"/>
    <property type="evidence" value="ECO:0000318"/>
    <property type="project" value="GO_Central"/>
</dbReference>
<feature type="signal peptide" evidence="19">
    <location>
        <begin position="1"/>
        <end position="25"/>
    </location>
</feature>
<evidence type="ECO:0000256" key="9">
    <source>
        <dbReference type="ARBA" id="ARBA00022837"/>
    </source>
</evidence>
<evidence type="ECO:0000256" key="18">
    <source>
        <dbReference type="PIRSR" id="PIRSR600823-5"/>
    </source>
</evidence>
<dbReference type="GO" id="GO:0006979">
    <property type="term" value="P:response to oxidative stress"/>
    <property type="evidence" value="ECO:0007669"/>
    <property type="project" value="UniProtKB-UniRule"/>
</dbReference>
<reference evidence="22" key="3">
    <citation type="journal article" date="2021" name="Nat. Commun.">
        <title>Genomic analyses provide insights into spinach domestication and the genetic basis of agronomic traits.</title>
        <authorList>
            <person name="Cai X."/>
            <person name="Sun X."/>
            <person name="Xu C."/>
            <person name="Sun H."/>
            <person name="Wang X."/>
            <person name="Ge C."/>
            <person name="Zhang Z."/>
            <person name="Wang Q."/>
            <person name="Fei Z."/>
            <person name="Jiao C."/>
            <person name="Wang Q."/>
        </authorList>
    </citation>
    <scope>NUCLEOTIDE SEQUENCE [LARGE SCALE GENOMIC DNA]</scope>
    <source>
        <strain evidence="22">cv. Varoflay</strain>
    </source>
</reference>
<feature type="binding site" evidence="16">
    <location>
        <position position="88"/>
    </location>
    <ligand>
        <name>Ca(2+)</name>
        <dbReference type="ChEBI" id="CHEBI:29108"/>
        <label>1</label>
    </ligand>
</feature>
<dbReference type="PROSITE" id="PS50873">
    <property type="entry name" value="PEROXIDASE_4"/>
    <property type="match status" value="1"/>
</dbReference>
<reference evidence="21" key="1">
    <citation type="journal article" date="1993" name="Plant Peroxidase Newsletter">
        <title>Diveristy and conservation of plant peroxidases.</title>
        <authorList>
            <person name="Simon P."/>
        </authorList>
    </citation>
    <scope>NUCLEOTIDE SEQUENCE</scope>
    <source>
        <tissue evidence="21">Cotyledons</tissue>
        <tissue evidence="21">Leaves</tissue>
        <tissue evidence="21">Roots</tissue>
        <tissue evidence="21">Stems</tissue>
    </source>
</reference>
<dbReference type="PANTHER" id="PTHR31517:SF59">
    <property type="entry name" value="PEROXIDASE"/>
    <property type="match status" value="1"/>
</dbReference>
<evidence type="ECO:0000256" key="4">
    <source>
        <dbReference type="ARBA" id="ARBA00022525"/>
    </source>
</evidence>
<evidence type="ECO:0000256" key="15">
    <source>
        <dbReference type="PIRSR" id="PIRSR600823-2"/>
    </source>
</evidence>
<keyword evidence="10 19" id="KW-0560">Oxidoreductase</keyword>
<keyword evidence="22" id="KW-1185">Reference proteome</keyword>
<dbReference type="GO" id="GO:0005576">
    <property type="term" value="C:extracellular region"/>
    <property type="evidence" value="ECO:0007669"/>
    <property type="project" value="UniProtKB-SubCell"/>
</dbReference>
<protein>
    <recommendedName>
        <fullName evidence="3 19">Peroxidase</fullName>
        <ecNumber evidence="3 19">1.11.1.7</ecNumber>
    </recommendedName>
</protein>
<evidence type="ECO:0000259" key="20">
    <source>
        <dbReference type="PROSITE" id="PS50873"/>
    </source>
</evidence>
<feature type="binding site" evidence="16">
    <location>
        <position position="79"/>
    </location>
    <ligand>
        <name>Ca(2+)</name>
        <dbReference type="ChEBI" id="CHEBI:29108"/>
        <label>1</label>
    </ligand>
</feature>
<keyword evidence="4 19" id="KW-0964">Secreted</keyword>
<feature type="disulfide bond" evidence="18">
    <location>
        <begin position="199"/>
        <end position="231"/>
    </location>
</feature>
<dbReference type="OrthoDB" id="2113341at2759"/>
<proteinExistence type="evidence at transcript level"/>
<dbReference type="EMBL" id="Y10463">
    <property type="protein sequence ID" value="CAA71489.1"/>
    <property type="molecule type" value="mRNA"/>
</dbReference>
<evidence type="ECO:0000256" key="8">
    <source>
        <dbReference type="ARBA" id="ARBA00022729"/>
    </source>
</evidence>
<dbReference type="GO" id="GO:0042744">
    <property type="term" value="P:hydrogen peroxide catabolic process"/>
    <property type="evidence" value="ECO:0007669"/>
    <property type="project" value="UniProtKB-KW"/>
</dbReference>
<dbReference type="InterPro" id="IPR033905">
    <property type="entry name" value="Secretory_peroxidase"/>
</dbReference>
<evidence type="ECO:0000313" key="23">
    <source>
        <dbReference type="RefSeq" id="XP_021838020.1"/>
    </source>
</evidence>
<dbReference type="PANTHER" id="PTHR31517">
    <property type="match status" value="1"/>
</dbReference>
<dbReference type="GO" id="GO:0046872">
    <property type="term" value="F:metal ion binding"/>
    <property type="evidence" value="ECO:0007669"/>
    <property type="project" value="UniProtKB-UniRule"/>
</dbReference>
<comment type="cofactor">
    <cofactor evidence="16 19">
        <name>heme b</name>
        <dbReference type="ChEBI" id="CHEBI:60344"/>
    </cofactor>
    <text evidence="16 19">Binds 1 heme b (iron(II)-protoporphyrin IX) group per subunit.</text>
</comment>